<dbReference type="Gramene" id="CDP09125">
    <property type="protein sequence ID" value="CDP09125"/>
    <property type="gene ID" value="GSCOC_T00028327001"/>
</dbReference>
<dbReference type="Pfam" id="PF00201">
    <property type="entry name" value="UDPGT"/>
    <property type="match status" value="1"/>
</dbReference>
<dbReference type="Proteomes" id="UP000295252">
    <property type="component" value="Chromosome I"/>
</dbReference>
<dbReference type="Gene3D" id="3.40.50.2000">
    <property type="entry name" value="Glycogen Phosphorylase B"/>
    <property type="match status" value="2"/>
</dbReference>
<organism evidence="6 7">
    <name type="scientific">Coffea canephora</name>
    <name type="common">Robusta coffee</name>
    <dbReference type="NCBI Taxonomy" id="49390"/>
    <lineage>
        <taxon>Eukaryota</taxon>
        <taxon>Viridiplantae</taxon>
        <taxon>Streptophyta</taxon>
        <taxon>Embryophyta</taxon>
        <taxon>Tracheophyta</taxon>
        <taxon>Spermatophyta</taxon>
        <taxon>Magnoliopsida</taxon>
        <taxon>eudicotyledons</taxon>
        <taxon>Gunneridae</taxon>
        <taxon>Pentapetalae</taxon>
        <taxon>asterids</taxon>
        <taxon>lamiids</taxon>
        <taxon>Gentianales</taxon>
        <taxon>Rubiaceae</taxon>
        <taxon>Ixoroideae</taxon>
        <taxon>Gardenieae complex</taxon>
        <taxon>Bertiereae - Coffeeae clade</taxon>
        <taxon>Coffeeae</taxon>
        <taxon>Coffea</taxon>
    </lineage>
</organism>
<dbReference type="SUPFAM" id="SSF53756">
    <property type="entry name" value="UDP-Glycosyltransferase/glycogen phosphorylase"/>
    <property type="match status" value="1"/>
</dbReference>
<accession>A0A068UKR3</accession>
<dbReference type="InParanoid" id="A0A068UKR3"/>
<dbReference type="FunFam" id="3.40.50.2000:FF:000060">
    <property type="entry name" value="Glycosyltransferase"/>
    <property type="match status" value="1"/>
</dbReference>
<dbReference type="FunFam" id="3.40.50.2000:FF:000120">
    <property type="entry name" value="UDP-glycosyltransferase 76C1"/>
    <property type="match status" value="1"/>
</dbReference>
<dbReference type="PhylomeDB" id="A0A068UKR3"/>
<dbReference type="PANTHER" id="PTHR11926:SF1374">
    <property type="entry name" value="UDP-GLYCOSYLTRANSFERASE 76F1-RELATED"/>
    <property type="match status" value="1"/>
</dbReference>
<dbReference type="OMA" id="QFTFISI"/>
<name>A0A068UKR3_COFCA</name>
<gene>
    <name evidence="6" type="ORF">GSCOC_T00028327001</name>
</gene>
<dbReference type="GO" id="GO:0080043">
    <property type="term" value="F:quercetin 3-O-glucosyltransferase activity"/>
    <property type="evidence" value="ECO:0007669"/>
    <property type="project" value="TreeGrafter"/>
</dbReference>
<dbReference type="PROSITE" id="PS00375">
    <property type="entry name" value="UDPGT"/>
    <property type="match status" value="1"/>
</dbReference>
<dbReference type="InterPro" id="IPR035595">
    <property type="entry name" value="UDP_glycos_trans_CS"/>
</dbReference>
<dbReference type="OrthoDB" id="5835829at2759"/>
<evidence type="ECO:0000256" key="5">
    <source>
        <dbReference type="RuleBase" id="RU362057"/>
    </source>
</evidence>
<dbReference type="FunCoup" id="A0A068UKR3">
    <property type="interactions" value="216"/>
</dbReference>
<evidence type="ECO:0000256" key="1">
    <source>
        <dbReference type="ARBA" id="ARBA00009995"/>
    </source>
</evidence>
<proteinExistence type="inferred from homology"/>
<evidence type="ECO:0000313" key="7">
    <source>
        <dbReference type="Proteomes" id="UP000295252"/>
    </source>
</evidence>
<keyword evidence="3 4" id="KW-0808">Transferase</keyword>
<evidence type="ECO:0000256" key="2">
    <source>
        <dbReference type="ARBA" id="ARBA00022676"/>
    </source>
</evidence>
<evidence type="ECO:0000256" key="4">
    <source>
        <dbReference type="RuleBase" id="RU003718"/>
    </source>
</evidence>
<keyword evidence="7" id="KW-1185">Reference proteome</keyword>
<keyword evidence="2 4" id="KW-0328">Glycosyltransferase</keyword>
<dbReference type="InterPro" id="IPR002213">
    <property type="entry name" value="UDP_glucos_trans"/>
</dbReference>
<dbReference type="PANTHER" id="PTHR11926">
    <property type="entry name" value="GLUCOSYL/GLUCURONOSYL TRANSFERASES"/>
    <property type="match status" value="1"/>
</dbReference>
<reference evidence="7" key="1">
    <citation type="journal article" date="2014" name="Science">
        <title>The coffee genome provides insight into the convergent evolution of caffeine biosynthesis.</title>
        <authorList>
            <person name="Denoeud F."/>
            <person name="Carretero-Paulet L."/>
            <person name="Dereeper A."/>
            <person name="Droc G."/>
            <person name="Guyot R."/>
            <person name="Pietrella M."/>
            <person name="Zheng C."/>
            <person name="Alberti A."/>
            <person name="Anthony F."/>
            <person name="Aprea G."/>
            <person name="Aury J.M."/>
            <person name="Bento P."/>
            <person name="Bernard M."/>
            <person name="Bocs S."/>
            <person name="Campa C."/>
            <person name="Cenci A."/>
            <person name="Combes M.C."/>
            <person name="Crouzillat D."/>
            <person name="Da Silva C."/>
            <person name="Daddiego L."/>
            <person name="De Bellis F."/>
            <person name="Dussert S."/>
            <person name="Garsmeur O."/>
            <person name="Gayraud T."/>
            <person name="Guignon V."/>
            <person name="Jahn K."/>
            <person name="Jamilloux V."/>
            <person name="Joet T."/>
            <person name="Labadie K."/>
            <person name="Lan T."/>
            <person name="Leclercq J."/>
            <person name="Lepelley M."/>
            <person name="Leroy T."/>
            <person name="Li L.T."/>
            <person name="Librado P."/>
            <person name="Lopez L."/>
            <person name="Munoz A."/>
            <person name="Noel B."/>
            <person name="Pallavicini A."/>
            <person name="Perrotta G."/>
            <person name="Poncet V."/>
            <person name="Pot D."/>
            <person name="Priyono X."/>
            <person name="Rigoreau M."/>
            <person name="Rouard M."/>
            <person name="Rozas J."/>
            <person name="Tranchant-Dubreuil C."/>
            <person name="VanBuren R."/>
            <person name="Zhang Q."/>
            <person name="Andrade A.C."/>
            <person name="Argout X."/>
            <person name="Bertrand B."/>
            <person name="de Kochko A."/>
            <person name="Graziosi G."/>
            <person name="Henry R.J."/>
            <person name="Jayarama X."/>
            <person name="Ming R."/>
            <person name="Nagai C."/>
            <person name="Rounsley S."/>
            <person name="Sankoff D."/>
            <person name="Giuliano G."/>
            <person name="Albert V.A."/>
            <person name="Wincker P."/>
            <person name="Lashermes P."/>
        </authorList>
    </citation>
    <scope>NUCLEOTIDE SEQUENCE [LARGE SCALE GENOMIC DNA]</scope>
    <source>
        <strain evidence="7">cv. DH200-94</strain>
    </source>
</reference>
<dbReference type="GO" id="GO:0016138">
    <property type="term" value="P:glycoside biosynthetic process"/>
    <property type="evidence" value="ECO:0007669"/>
    <property type="project" value="UniProtKB-ARBA"/>
</dbReference>
<comment type="similarity">
    <text evidence="1 4">Belongs to the UDP-glycosyltransferase family.</text>
</comment>
<evidence type="ECO:0000256" key="3">
    <source>
        <dbReference type="ARBA" id="ARBA00022679"/>
    </source>
</evidence>
<protein>
    <recommendedName>
        <fullName evidence="5">Glycosyltransferase</fullName>
        <ecNumber evidence="5">2.4.1.-</ecNumber>
    </recommendedName>
</protein>
<dbReference type="CDD" id="cd03784">
    <property type="entry name" value="GT1_Gtf-like"/>
    <property type="match status" value="1"/>
</dbReference>
<dbReference type="EC" id="2.4.1.-" evidence="5"/>
<sequence length="456" mass="50803">MATILRDQRRSVVLVPYPYQGHITPMLQLGQILHAGGFSVIVAHTKFNSPNPLNHPEFFFLPLKDNLSGFDTSFGNTLAVIRAINENCRAPLQGSLAQMMKDQEKHGQVCCIIHDAIMHFGRSVANHLNISSLVLGTCSALYMQVYPSILQLQSEHYFPLQDSKMLEPVPGLGTLRFKDFAIPANIEIPQPLLKFYEDTSNLGSSVGIVLNTTEELDPMSLSQLKQYYKVPLFTIGPFHKMAPTSSSSSFLKEDRSCMAWLDKQAPQSVLYLSLGSLASIEAKELEETAWGLANSGQPFLWVVRPSSVNGSEWIEQLPKGFKDAVGERGHIVQWAPQKEVLAHSAVGGFFSHCGWNSILESLCEVVPMICRPCFADQLANARYLTHVWKVGLELEVVEDRGVIERAIKRLMVENEGKEMRQRAADMKQKLDISTNKGGSSHKSLSDLIDFINSFAR</sequence>
<dbReference type="AlphaFoldDB" id="A0A068UKR3"/>
<evidence type="ECO:0000313" key="6">
    <source>
        <dbReference type="EMBL" id="CDP09125.1"/>
    </source>
</evidence>
<dbReference type="GO" id="GO:0080044">
    <property type="term" value="F:quercetin 7-O-glucosyltransferase activity"/>
    <property type="evidence" value="ECO:0007669"/>
    <property type="project" value="TreeGrafter"/>
</dbReference>
<dbReference type="EMBL" id="HG739120">
    <property type="protein sequence ID" value="CDP09125.1"/>
    <property type="molecule type" value="Genomic_DNA"/>
</dbReference>